<accession>X0LIJ5</accession>
<dbReference type="PANTHER" id="PTHR36847">
    <property type="entry name" value="AMIDOLIGASE ENZYME"/>
    <property type="match status" value="1"/>
</dbReference>
<evidence type="ECO:0000313" key="1">
    <source>
        <dbReference type="EMBL" id="EXM08465.1"/>
    </source>
</evidence>
<dbReference type="GeneID" id="42028294"/>
<dbReference type="RefSeq" id="XP_031070554.1">
    <property type="nucleotide sequence ID" value="XM_031200786.1"/>
</dbReference>
<evidence type="ECO:0008006" key="2">
    <source>
        <dbReference type="Google" id="ProtNLM"/>
    </source>
</evidence>
<dbReference type="VEuPathDB" id="FungiDB:FOIG_03119"/>
<reference evidence="1" key="1">
    <citation type="submission" date="2011-11" db="EMBL/GenBank/DDBJ databases">
        <title>The Genome Sequence of Fusarium oxysporum II5.</title>
        <authorList>
            <consortium name="The Broad Institute Genome Sequencing Platform"/>
            <person name="Ma L.-J."/>
            <person name="Gale L.R."/>
            <person name="Schwartz D.C."/>
            <person name="Zhou S."/>
            <person name="Corby-Kistler H."/>
            <person name="Young S.K."/>
            <person name="Zeng Q."/>
            <person name="Gargeya S."/>
            <person name="Fitzgerald M."/>
            <person name="Haas B."/>
            <person name="Abouelleil A."/>
            <person name="Alvarado L."/>
            <person name="Arachchi H.M."/>
            <person name="Berlin A."/>
            <person name="Brown A."/>
            <person name="Chapman S.B."/>
            <person name="Chen Z."/>
            <person name="Dunbar C."/>
            <person name="Freedman E."/>
            <person name="Gearin G."/>
            <person name="Goldberg J."/>
            <person name="Griggs A."/>
            <person name="Gujja S."/>
            <person name="Heiman D."/>
            <person name="Howarth C."/>
            <person name="Larson L."/>
            <person name="Lui A."/>
            <person name="MacDonald P.J.P."/>
            <person name="Montmayeur A."/>
            <person name="Murphy C."/>
            <person name="Neiman D."/>
            <person name="Pearson M."/>
            <person name="Priest M."/>
            <person name="Roberts A."/>
            <person name="Saif S."/>
            <person name="Shea T."/>
            <person name="Shenoy N."/>
            <person name="Sisk P."/>
            <person name="Stolte C."/>
            <person name="Sykes S."/>
            <person name="Wortman J."/>
            <person name="Nusbaum C."/>
            <person name="Birren B."/>
        </authorList>
    </citation>
    <scope>NUCLEOTIDE SEQUENCE [LARGE SCALE GENOMIC DNA]</scope>
    <source>
        <strain evidence="1">54006</strain>
    </source>
</reference>
<dbReference type="HOGENOM" id="CLU_023928_0_0_1"/>
<organism evidence="1">
    <name type="scientific">Fusarium odoratissimum (strain NRRL 54006)</name>
    <dbReference type="NCBI Taxonomy" id="1089451"/>
    <lineage>
        <taxon>Eukaryota</taxon>
        <taxon>Fungi</taxon>
        <taxon>Dikarya</taxon>
        <taxon>Ascomycota</taxon>
        <taxon>Pezizomycotina</taxon>
        <taxon>Sordariomycetes</taxon>
        <taxon>Hypocreomycetidae</taxon>
        <taxon>Hypocreales</taxon>
        <taxon>Nectriaceae</taxon>
        <taxon>Fusarium</taxon>
        <taxon>Fusarium oxysporum species complex</taxon>
        <taxon>Fusarium oxysporum f. sp. cubense (strain race 4)</taxon>
    </lineage>
</organism>
<dbReference type="Proteomes" id="UP000030685">
    <property type="component" value="Unassembled WGS sequence"/>
</dbReference>
<dbReference type="Pfam" id="PF12224">
    <property type="entry name" value="Amidoligase_2"/>
    <property type="match status" value="1"/>
</dbReference>
<gene>
    <name evidence="1" type="ORF">FOIG_03119</name>
</gene>
<proteinExistence type="predicted"/>
<protein>
    <recommendedName>
        <fullName evidence="2">Amidoligase enzyme</fullName>
    </recommendedName>
</protein>
<dbReference type="AlphaFoldDB" id="X0LIJ5"/>
<sequence>MALHASNLTTANPQRGLKVKDELEFWTVEHDGLINEYQCKEYEWVGLRSKSPPFRPETFIPGTDSKTVIDIMTKGFLTVPNAEARLVVKVFIPKHLVSLDSMKAIASMLCLVDPLLSDIHPAHCGPSSLYSLGLQYNSLARDDANDLQAEMLSAVEVEDPWNNRLSPDRKPLELLPRPGDLGETKYRHRIHRILGATSVQDLIHLMDIAIYGEEGRYPHASPAYCFLENKTTIAIEFNQHCGTLDMLETSLWAIFCVKLTQHCLDKSGTFFHESYPNLRYCSTICDFLEEQGLETRATLLVSSSNCMLPHEGRPDPHPDDGRELSRAEQFSNRVSLMKEIISSQGPLTLVWDEYFDQKFWESKLLSHGMVPVDDIDPRYQTWNIGTDVSLRRMSEWAGYKQLNGLEIIGSVLRDTPECWEEVLDMVSILRNNFRLTVGKSCGFHIHVSKGTGPILLHLEVKIRTESSIITGTYIYRQWSERNVPADFEQYIPVDKAVDRRTLGIMKKLWTAETLQRLKLLITPSMGSKSCLGLSKCHSFDEFDEGSEDKCRGTVEFRYLEGTLDPELILRWSQLMVSLFQFADLASPQAWQNFVPAILQCPVLGKMDPNVLRVFLVSLGKGDDHGFWINRIEIMSNLPLDAQQLARRPADDNEILPPLDNGYIDALRDELCTREMKLPCTIQKAATLNESESSTDPDDLAKLLSEKAGFFL</sequence>
<reference evidence="1" key="2">
    <citation type="submission" date="2012-05" db="EMBL/GenBank/DDBJ databases">
        <title>The Genome Annotation of Fusarium oxysporum II5.</title>
        <authorList>
            <consortium name="The Broad Institute Genomics Platform"/>
            <person name="Ma L.-J."/>
            <person name="Corby-Kistler H."/>
            <person name="Broz K."/>
            <person name="Gale L.R."/>
            <person name="Jonkers W."/>
            <person name="O'Donnell K."/>
            <person name="Ploetz R."/>
            <person name="Steinberg C."/>
            <person name="Schwartz D.C."/>
            <person name="VanEtten H."/>
            <person name="Zhou S."/>
            <person name="Young S.K."/>
            <person name="Zeng Q."/>
            <person name="Gargeya S."/>
            <person name="Fitzgerald M."/>
            <person name="Abouelleil A."/>
            <person name="Alvarado L."/>
            <person name="Chapman S.B."/>
            <person name="Gainer-Dewar J."/>
            <person name="Goldberg J."/>
            <person name="Griggs A."/>
            <person name="Gujja S."/>
            <person name="Hansen M."/>
            <person name="Howarth C."/>
            <person name="Imamovic A."/>
            <person name="Ireland A."/>
            <person name="Larimer J."/>
            <person name="McCowan C."/>
            <person name="Murphy C."/>
            <person name="Pearson M."/>
            <person name="Poon T.W."/>
            <person name="Priest M."/>
            <person name="Roberts A."/>
            <person name="Saif S."/>
            <person name="Shea T."/>
            <person name="Sykes S."/>
            <person name="Wortman J."/>
            <person name="Nusbaum C."/>
            <person name="Birren B."/>
        </authorList>
    </citation>
    <scope>NUCLEOTIDE SEQUENCE</scope>
    <source>
        <strain evidence="1">54006</strain>
    </source>
</reference>
<name>X0LIJ5_FUSO5</name>
<dbReference type="EMBL" id="JH658274">
    <property type="protein sequence ID" value="EXM08465.1"/>
    <property type="molecule type" value="Genomic_DNA"/>
</dbReference>
<dbReference type="InterPro" id="IPR022025">
    <property type="entry name" value="Amidoligase_2"/>
</dbReference>
<dbReference type="PANTHER" id="PTHR36847:SF1">
    <property type="entry name" value="AMIDOLIGASE ENZYME"/>
    <property type="match status" value="1"/>
</dbReference>